<dbReference type="Pfam" id="PF03450">
    <property type="entry name" value="CO_deh_flav_C"/>
    <property type="match status" value="1"/>
</dbReference>
<evidence type="ECO:0000313" key="5">
    <source>
        <dbReference type="Proteomes" id="UP000318590"/>
    </source>
</evidence>
<dbReference type="InterPro" id="IPR051312">
    <property type="entry name" value="Diverse_Substr_Oxidored"/>
</dbReference>
<dbReference type="GO" id="GO:0071949">
    <property type="term" value="F:FAD binding"/>
    <property type="evidence" value="ECO:0007669"/>
    <property type="project" value="InterPro"/>
</dbReference>
<dbReference type="PROSITE" id="PS51387">
    <property type="entry name" value="FAD_PCMH"/>
    <property type="match status" value="1"/>
</dbReference>
<gene>
    <name evidence="4" type="ORF">FEV53_09535</name>
</gene>
<dbReference type="EMBL" id="VFSV01000013">
    <property type="protein sequence ID" value="TRD20679.1"/>
    <property type="molecule type" value="Genomic_DNA"/>
</dbReference>
<dbReference type="OrthoDB" id="9814706at2"/>
<dbReference type="InterPro" id="IPR002346">
    <property type="entry name" value="Mopterin_DH_FAD-bd"/>
</dbReference>
<dbReference type="Gene3D" id="3.30.465.10">
    <property type="match status" value="2"/>
</dbReference>
<keyword evidence="5" id="KW-1185">Reference proteome</keyword>
<dbReference type="InterPro" id="IPR005107">
    <property type="entry name" value="CO_DH_flav_C"/>
</dbReference>
<keyword evidence="1" id="KW-0285">Flavoprotein</keyword>
<evidence type="ECO:0000256" key="1">
    <source>
        <dbReference type="ARBA" id="ARBA00022630"/>
    </source>
</evidence>
<dbReference type="PANTHER" id="PTHR42659">
    <property type="entry name" value="XANTHINE DEHYDROGENASE SUBUNIT C-RELATED"/>
    <property type="match status" value="1"/>
</dbReference>
<dbReference type="Proteomes" id="UP000318590">
    <property type="component" value="Unassembled WGS sequence"/>
</dbReference>
<protein>
    <submittedName>
        <fullName evidence="4">Xanthine dehydrogenase family protein subunit M</fullName>
    </submittedName>
</protein>
<dbReference type="InterPro" id="IPR016166">
    <property type="entry name" value="FAD-bd_PCMH"/>
</dbReference>
<dbReference type="SUPFAM" id="SSF55447">
    <property type="entry name" value="CO dehydrogenase flavoprotein C-terminal domain-like"/>
    <property type="match status" value="1"/>
</dbReference>
<dbReference type="Pfam" id="PF00941">
    <property type="entry name" value="FAD_binding_5"/>
    <property type="match status" value="1"/>
</dbReference>
<feature type="domain" description="FAD-binding PCMH-type" evidence="3">
    <location>
        <begin position="1"/>
        <end position="217"/>
    </location>
</feature>
<dbReference type="Gene3D" id="3.30.390.50">
    <property type="entry name" value="CO dehydrogenase flavoprotein, C-terminal domain"/>
    <property type="match status" value="1"/>
</dbReference>
<dbReference type="InterPro" id="IPR036683">
    <property type="entry name" value="CO_DH_flav_C_dom_sf"/>
</dbReference>
<dbReference type="InterPro" id="IPR036318">
    <property type="entry name" value="FAD-bd_PCMH-like_sf"/>
</dbReference>
<dbReference type="GO" id="GO:0016491">
    <property type="term" value="F:oxidoreductase activity"/>
    <property type="evidence" value="ECO:0007669"/>
    <property type="project" value="InterPro"/>
</dbReference>
<evidence type="ECO:0000313" key="4">
    <source>
        <dbReference type="EMBL" id="TRD20679.1"/>
    </source>
</evidence>
<dbReference type="RefSeq" id="WP_142834586.1">
    <property type="nucleotide sequence ID" value="NZ_VFSV01000013.1"/>
</dbReference>
<proteinExistence type="predicted"/>
<dbReference type="SUPFAM" id="SSF56176">
    <property type="entry name" value="FAD-binding/transporter-associated domain-like"/>
    <property type="match status" value="1"/>
</dbReference>
<dbReference type="Gene3D" id="3.30.43.10">
    <property type="entry name" value="Uridine Diphospho-n-acetylenolpyruvylglucosamine Reductase, domain 2"/>
    <property type="match status" value="1"/>
</dbReference>
<organism evidence="4 5">
    <name type="scientific">Palleronia caenipelagi</name>
    <dbReference type="NCBI Taxonomy" id="2489174"/>
    <lineage>
        <taxon>Bacteria</taxon>
        <taxon>Pseudomonadati</taxon>
        <taxon>Pseudomonadota</taxon>
        <taxon>Alphaproteobacteria</taxon>
        <taxon>Rhodobacterales</taxon>
        <taxon>Roseobacteraceae</taxon>
        <taxon>Palleronia</taxon>
    </lineage>
</organism>
<dbReference type="InterPro" id="IPR016167">
    <property type="entry name" value="FAD-bd_PCMH_sub1"/>
</dbReference>
<accession>A0A547Q2U0</accession>
<evidence type="ECO:0000256" key="2">
    <source>
        <dbReference type="ARBA" id="ARBA00022827"/>
    </source>
</evidence>
<sequence length="323" mass="34571">MKSFDYVRPETADAAHEAAGRFIAGGTNLIDLMKLQVETPEKLVDINRLDLRGISTEGDGLKIGALVSNSELAADLRIRTDYPLLSRALLSGATQQLRNKATTGGNFLQRTRCPYFYEPHQACNKRTPGEGCSAQGGVTRMLAVLGTSEHCLAAHPSDMAVAMRALDAKIAVTRADGTTERLALDDFYLLPGDRPDRETVLEPGDLITAVHLPAPAAGRQTYRKVRDRSSYAFALVSVAARIAMEDGKISDAALAFGGLAPRPWRDGAVEEILIGEAPSEALFGKAADRLLAEAKGAGGNDFKIPLTRRTLIAVLNDLTGESA</sequence>
<keyword evidence="2" id="KW-0274">FAD</keyword>
<name>A0A547Q2U0_9RHOB</name>
<evidence type="ECO:0000259" key="3">
    <source>
        <dbReference type="PROSITE" id="PS51387"/>
    </source>
</evidence>
<dbReference type="InterPro" id="IPR016169">
    <property type="entry name" value="FAD-bd_PCMH_sub2"/>
</dbReference>
<dbReference type="PANTHER" id="PTHR42659:SF5">
    <property type="entry name" value="ALDEHYDE OXIDOREDUCTASE FAD-BINDING SUBUNIT PAOB"/>
    <property type="match status" value="1"/>
</dbReference>
<reference evidence="4 5" key="1">
    <citation type="submission" date="2019-06" db="EMBL/GenBank/DDBJ databases">
        <title>Paenimaribius caenipelagi gen. nov., sp. nov., isolated from a tidal flat.</title>
        <authorList>
            <person name="Yoon J.-H."/>
        </authorList>
    </citation>
    <scope>NUCLEOTIDE SEQUENCE [LARGE SCALE GENOMIC DNA]</scope>
    <source>
        <strain evidence="4 5">JBTF-M29</strain>
    </source>
</reference>
<dbReference type="SMART" id="SM01092">
    <property type="entry name" value="CO_deh_flav_C"/>
    <property type="match status" value="1"/>
</dbReference>
<comment type="caution">
    <text evidence="4">The sequence shown here is derived from an EMBL/GenBank/DDBJ whole genome shotgun (WGS) entry which is preliminary data.</text>
</comment>
<dbReference type="AlphaFoldDB" id="A0A547Q2U0"/>